<feature type="domain" description="BTB" evidence="1">
    <location>
        <begin position="9"/>
        <end position="81"/>
    </location>
</feature>
<dbReference type="EMBL" id="JAVRQU010000005">
    <property type="protein sequence ID" value="KAK5702597.1"/>
    <property type="molecule type" value="Genomic_DNA"/>
</dbReference>
<dbReference type="InterPro" id="IPR000210">
    <property type="entry name" value="BTB/POZ_dom"/>
</dbReference>
<reference evidence="2" key="1">
    <citation type="submission" date="2023-08" db="EMBL/GenBank/DDBJ databases">
        <title>Black Yeasts Isolated from many extreme environments.</title>
        <authorList>
            <person name="Coleine C."/>
            <person name="Stajich J.E."/>
            <person name="Selbmann L."/>
        </authorList>
    </citation>
    <scope>NUCLEOTIDE SEQUENCE</scope>
    <source>
        <strain evidence="2">CCFEE 5810</strain>
    </source>
</reference>
<accession>A0AAN7W7Q8</accession>
<evidence type="ECO:0000313" key="2">
    <source>
        <dbReference type="EMBL" id="KAK5702597.1"/>
    </source>
</evidence>
<evidence type="ECO:0000259" key="1">
    <source>
        <dbReference type="PROSITE" id="PS50097"/>
    </source>
</evidence>
<dbReference type="InterPro" id="IPR011333">
    <property type="entry name" value="SKP1/BTB/POZ_sf"/>
</dbReference>
<dbReference type="Proteomes" id="UP001310594">
    <property type="component" value="Unassembled WGS sequence"/>
</dbReference>
<proteinExistence type="predicted"/>
<evidence type="ECO:0000313" key="3">
    <source>
        <dbReference type="Proteomes" id="UP001310594"/>
    </source>
</evidence>
<dbReference type="AlphaFoldDB" id="A0AAN7W7Q8"/>
<sequence length="200" mass="23210">MDSSLQTTTDIKIIVGEKTPQTFFVQQQLLENTSDYFVKALRNQHLSERPEPGVLRFPEDRVGEWKLLLFWMYKHELPAEVYHHDLFPAVRAWALGDRLCIPEFQNHVSTVTQDVYRTRRDFVQIMLVLIWSFRDENPGFALIKVAVQSSLAHSPMRKLMAEEIVADESNPPSKEELEELDGYNFLAQLMELQSEGAKES</sequence>
<gene>
    <name evidence="2" type="ORF">LTR97_003542</name>
</gene>
<organism evidence="2 3">
    <name type="scientific">Elasticomyces elasticus</name>
    <dbReference type="NCBI Taxonomy" id="574655"/>
    <lineage>
        <taxon>Eukaryota</taxon>
        <taxon>Fungi</taxon>
        <taxon>Dikarya</taxon>
        <taxon>Ascomycota</taxon>
        <taxon>Pezizomycotina</taxon>
        <taxon>Dothideomycetes</taxon>
        <taxon>Dothideomycetidae</taxon>
        <taxon>Mycosphaerellales</taxon>
        <taxon>Teratosphaeriaceae</taxon>
        <taxon>Elasticomyces</taxon>
    </lineage>
</organism>
<dbReference type="Gene3D" id="3.30.710.10">
    <property type="entry name" value="Potassium Channel Kv1.1, Chain A"/>
    <property type="match status" value="1"/>
</dbReference>
<protein>
    <recommendedName>
        <fullName evidence="1">BTB domain-containing protein</fullName>
    </recommendedName>
</protein>
<comment type="caution">
    <text evidence="2">The sequence shown here is derived from an EMBL/GenBank/DDBJ whole genome shotgun (WGS) entry which is preliminary data.</text>
</comment>
<name>A0AAN7W7Q8_9PEZI</name>
<dbReference type="PROSITE" id="PS50097">
    <property type="entry name" value="BTB"/>
    <property type="match status" value="1"/>
</dbReference>